<dbReference type="PANTHER" id="PTHR21240:SF28">
    <property type="entry name" value="ISO-OROTATE DECARBOXYLASE (EUROFUNG)"/>
    <property type="match status" value="1"/>
</dbReference>
<organism evidence="3 4">
    <name type="scientific">Ramlibacter agri</name>
    <dbReference type="NCBI Taxonomy" id="2728837"/>
    <lineage>
        <taxon>Bacteria</taxon>
        <taxon>Pseudomonadati</taxon>
        <taxon>Pseudomonadota</taxon>
        <taxon>Betaproteobacteria</taxon>
        <taxon>Burkholderiales</taxon>
        <taxon>Comamonadaceae</taxon>
        <taxon>Ramlibacter</taxon>
    </lineage>
</organism>
<keyword evidence="3" id="KW-0378">Hydrolase</keyword>
<comment type="caution">
    <text evidence="3">The sequence shown here is derived from an EMBL/GenBank/DDBJ whole genome shotgun (WGS) entry which is preliminary data.</text>
</comment>
<evidence type="ECO:0000259" key="2">
    <source>
        <dbReference type="Pfam" id="PF04909"/>
    </source>
</evidence>
<dbReference type="GO" id="GO:0005737">
    <property type="term" value="C:cytoplasm"/>
    <property type="evidence" value="ECO:0007669"/>
    <property type="project" value="TreeGrafter"/>
</dbReference>
<dbReference type="PANTHER" id="PTHR21240">
    <property type="entry name" value="2-AMINO-3-CARBOXYLMUCONATE-6-SEMIALDEHYDE DECARBOXYLASE"/>
    <property type="match status" value="1"/>
</dbReference>
<dbReference type="SUPFAM" id="SSF51556">
    <property type="entry name" value="Metallo-dependent hydrolases"/>
    <property type="match status" value="1"/>
</dbReference>
<evidence type="ECO:0000256" key="1">
    <source>
        <dbReference type="ARBA" id="ARBA00023239"/>
    </source>
</evidence>
<reference evidence="3 4" key="1">
    <citation type="submission" date="2020-04" db="EMBL/GenBank/DDBJ databases">
        <title>Ramlibacter sp. G-1-2-2 isolated from soil.</title>
        <authorList>
            <person name="Dahal R.H."/>
        </authorList>
    </citation>
    <scope>NUCLEOTIDE SEQUENCE [LARGE SCALE GENOMIC DNA]</scope>
    <source>
        <strain evidence="3 4">G-1-2-2</strain>
    </source>
</reference>
<dbReference type="RefSeq" id="WP_169418076.1">
    <property type="nucleotide sequence ID" value="NZ_JABBFX010000001.1"/>
</dbReference>
<dbReference type="Gene3D" id="3.20.20.140">
    <property type="entry name" value="Metal-dependent hydrolases"/>
    <property type="match status" value="1"/>
</dbReference>
<dbReference type="InterPro" id="IPR032465">
    <property type="entry name" value="ACMSD"/>
</dbReference>
<evidence type="ECO:0000313" key="4">
    <source>
        <dbReference type="Proteomes" id="UP000541185"/>
    </source>
</evidence>
<evidence type="ECO:0000313" key="3">
    <source>
        <dbReference type="EMBL" id="NML43899.1"/>
    </source>
</evidence>
<accession>A0A848H311</accession>
<feature type="domain" description="Amidohydrolase-related" evidence="2">
    <location>
        <begin position="5"/>
        <end position="304"/>
    </location>
</feature>
<proteinExistence type="predicted"/>
<name>A0A848H311_9BURK</name>
<keyword evidence="4" id="KW-1185">Reference proteome</keyword>
<keyword evidence="1" id="KW-0456">Lyase</keyword>
<dbReference type="AlphaFoldDB" id="A0A848H311"/>
<dbReference type="GO" id="GO:0016787">
    <property type="term" value="F:hydrolase activity"/>
    <property type="evidence" value="ECO:0007669"/>
    <property type="project" value="UniProtKB-KW"/>
</dbReference>
<sequence>MSGFVDVHHHFNPPGSGGGQPGWSPERALAEMDAAGVARAIGWPGPVQAASVEAARTRAREVNEYGAALVRRHPARFGLFASLPPLADTEGALAEIAHAFDVLQADGIGLVTHYGERWLGDPAFTPVLDELDRRGALVFVHPQGHGAGCDCGMLGYQTGGVSAPWLEYPFNTARCILNLMASGSLRARPRIRFIFCHGGGALTALLGRIEGFSGWNDFGPERLDALFPEGVAAEFGRLHFECAQAYTPEAMTLLRARVADTQILFGTDYDRFPLTHSVERFARLDLPPATRDAIASGNALRLLERPSST</sequence>
<dbReference type="InterPro" id="IPR032466">
    <property type="entry name" value="Metal_Hydrolase"/>
</dbReference>
<protein>
    <submittedName>
        <fullName evidence="3">Amidohydrolase</fullName>
    </submittedName>
</protein>
<dbReference type="EMBL" id="JABBFX010000001">
    <property type="protein sequence ID" value="NML43899.1"/>
    <property type="molecule type" value="Genomic_DNA"/>
</dbReference>
<dbReference type="Pfam" id="PF04909">
    <property type="entry name" value="Amidohydro_2"/>
    <property type="match status" value="1"/>
</dbReference>
<gene>
    <name evidence="3" type="ORF">HHL11_09075</name>
</gene>
<dbReference type="InterPro" id="IPR006680">
    <property type="entry name" value="Amidohydro-rel"/>
</dbReference>
<dbReference type="GO" id="GO:0016831">
    <property type="term" value="F:carboxy-lyase activity"/>
    <property type="evidence" value="ECO:0007669"/>
    <property type="project" value="InterPro"/>
</dbReference>
<dbReference type="Proteomes" id="UP000541185">
    <property type="component" value="Unassembled WGS sequence"/>
</dbReference>
<dbReference type="GO" id="GO:0019748">
    <property type="term" value="P:secondary metabolic process"/>
    <property type="evidence" value="ECO:0007669"/>
    <property type="project" value="TreeGrafter"/>
</dbReference>